<evidence type="ECO:0000256" key="12">
    <source>
        <dbReference type="ARBA" id="ARBA00023279"/>
    </source>
</evidence>
<evidence type="ECO:0000256" key="5">
    <source>
        <dbReference type="ARBA" id="ARBA00022685"/>
    </source>
</evidence>
<evidence type="ECO:0000256" key="4">
    <source>
        <dbReference type="ARBA" id="ARBA00022530"/>
    </source>
</evidence>
<dbReference type="PROSITE" id="PS00682">
    <property type="entry name" value="ZP_1"/>
    <property type="match status" value="1"/>
</dbReference>
<keyword evidence="9" id="KW-1015">Disulfide bond</keyword>
<dbReference type="Pfam" id="PF23736">
    <property type="entry name" value="Ig_ZP2"/>
    <property type="match status" value="1"/>
</dbReference>
<accession>A0ABM0ZR72</accession>
<dbReference type="Pfam" id="PF23740">
    <property type="entry name" value="Ig_ZP2_3rd"/>
    <property type="match status" value="1"/>
</dbReference>
<keyword evidence="4" id="KW-0272">Extracellular matrix</keyword>
<dbReference type="Pfam" id="PF23738">
    <property type="entry name" value="Ig_ZP2_N"/>
    <property type="match status" value="1"/>
</dbReference>
<evidence type="ECO:0000256" key="15">
    <source>
        <dbReference type="ARBA" id="ARBA00040237"/>
    </source>
</evidence>
<name>A0ABM0ZR72_ECHTE</name>
<keyword evidence="6 20" id="KW-0812">Transmembrane</keyword>
<dbReference type="InterPro" id="IPR057637">
    <property type="entry name" value="Ig_ZP2_1st"/>
</dbReference>
<comment type="function">
    <text evidence="18">Component of the zona pellucida, an extracellular matrix surrounding oocytes which mediates sperm binding, induction of the acrosome reaction and prevents post-fertilization polyspermy. The zona pellucida is composed of 3 to 4 glycoproteins, ZP1, ZP2, ZP3, and ZP4. ZP2 may act as a secondary sperm receptor.</text>
</comment>
<dbReference type="InterPro" id="IPR017977">
    <property type="entry name" value="ZP_dom_CS"/>
</dbReference>
<dbReference type="SMART" id="SM00241">
    <property type="entry name" value="ZP"/>
    <property type="match status" value="1"/>
</dbReference>
<protein>
    <recommendedName>
        <fullName evidence="15">Zona pellucida sperm-binding protein 2</fullName>
    </recommendedName>
    <alternativeName>
        <fullName evidence="17">Zona pellucida glycoprotein 2</fullName>
    </alternativeName>
    <alternativeName>
        <fullName evidence="16">Zona pellucida protein A</fullName>
    </alternativeName>
</protein>
<keyword evidence="2" id="KW-1003">Cell membrane</keyword>
<keyword evidence="5" id="KW-0165">Cleavage on pair of basic residues</keyword>
<evidence type="ECO:0000256" key="19">
    <source>
        <dbReference type="ARBA" id="ARBA00046716"/>
    </source>
</evidence>
<organism evidence="22 23">
    <name type="scientific">Echinops telfairi</name>
    <name type="common">Lesser hedgehog tenrec</name>
    <dbReference type="NCBI Taxonomy" id="9371"/>
    <lineage>
        <taxon>Eukaryota</taxon>
        <taxon>Metazoa</taxon>
        <taxon>Chordata</taxon>
        <taxon>Craniata</taxon>
        <taxon>Vertebrata</taxon>
        <taxon>Euteleostomi</taxon>
        <taxon>Mammalia</taxon>
        <taxon>Eutheria</taxon>
        <taxon>Afrotheria</taxon>
        <taxon>Tenrecidae</taxon>
        <taxon>Tenrecinae</taxon>
        <taxon>Echinops</taxon>
    </lineage>
</organism>
<evidence type="ECO:0000256" key="7">
    <source>
        <dbReference type="ARBA" id="ARBA00022989"/>
    </source>
</evidence>
<keyword evidence="11" id="KW-0325">Glycoprotein</keyword>
<proteinExistence type="inferred from homology"/>
<evidence type="ECO:0000256" key="16">
    <source>
        <dbReference type="ARBA" id="ARBA00042272"/>
    </source>
</evidence>
<dbReference type="GeneID" id="101661318"/>
<evidence type="ECO:0000256" key="14">
    <source>
        <dbReference type="ARBA" id="ARBA00038403"/>
    </source>
</evidence>
<comment type="subcellular location">
    <subcellularLocation>
        <location evidence="1">Cell membrane</location>
        <topology evidence="1">Single-pass type I membrane protein</topology>
    </subcellularLocation>
    <subcellularLocation>
        <location evidence="13">Zona pellucida</location>
    </subcellularLocation>
</comment>
<evidence type="ECO:0000256" key="9">
    <source>
        <dbReference type="ARBA" id="ARBA00023157"/>
    </source>
</evidence>
<dbReference type="Proteomes" id="UP000694863">
    <property type="component" value="Unplaced"/>
</dbReference>
<comment type="similarity">
    <text evidence="14">Belongs to the ZP domain family. ZPA subfamily.</text>
</comment>
<dbReference type="InterPro" id="IPR001507">
    <property type="entry name" value="ZP_dom"/>
</dbReference>
<evidence type="ECO:0000256" key="1">
    <source>
        <dbReference type="ARBA" id="ARBA00004251"/>
    </source>
</evidence>
<evidence type="ECO:0000313" key="22">
    <source>
        <dbReference type="Proteomes" id="UP000694863"/>
    </source>
</evidence>
<evidence type="ECO:0000256" key="8">
    <source>
        <dbReference type="ARBA" id="ARBA00023136"/>
    </source>
</evidence>
<dbReference type="RefSeq" id="XP_012860926.1">
    <property type="nucleotide sequence ID" value="XM_013005472.2"/>
</dbReference>
<dbReference type="PANTHER" id="PTHR23343">
    <property type="entry name" value="ZONA PELLUCIDA SPERM-BINDING PROTEIN"/>
    <property type="match status" value="1"/>
</dbReference>
<dbReference type="InterPro" id="IPR057638">
    <property type="entry name" value="Ig_ZP2_2nd"/>
</dbReference>
<keyword evidence="10" id="KW-0675">Receptor</keyword>
<evidence type="ECO:0000256" key="17">
    <source>
        <dbReference type="ARBA" id="ARBA00042572"/>
    </source>
</evidence>
<evidence type="ECO:0000256" key="20">
    <source>
        <dbReference type="SAM" id="Phobius"/>
    </source>
</evidence>
<keyword evidence="22" id="KW-1185">Reference proteome</keyword>
<evidence type="ECO:0000256" key="2">
    <source>
        <dbReference type="ARBA" id="ARBA00022475"/>
    </source>
</evidence>
<keyword evidence="3" id="KW-0964">Secreted</keyword>
<evidence type="ECO:0000313" key="23">
    <source>
        <dbReference type="RefSeq" id="XP_012860926.1"/>
    </source>
</evidence>
<dbReference type="PROSITE" id="PS51034">
    <property type="entry name" value="ZP_2"/>
    <property type="match status" value="1"/>
</dbReference>
<dbReference type="PANTHER" id="PTHR23343:SF4">
    <property type="entry name" value="ZONA PELLUCIDA SPERM-BINDING PROTEIN 2"/>
    <property type="match status" value="1"/>
</dbReference>
<feature type="domain" description="ZP" evidence="21">
    <location>
        <begin position="266"/>
        <end position="573"/>
    </location>
</feature>
<evidence type="ECO:0000259" key="21">
    <source>
        <dbReference type="PROSITE" id="PS51034"/>
    </source>
</evidence>
<keyword evidence="7 20" id="KW-1133">Transmembrane helix</keyword>
<dbReference type="InterPro" id="IPR051148">
    <property type="entry name" value="Zona_Pellucida_Domain_gp"/>
</dbReference>
<comment type="subunit">
    <text evidence="19">Can form homopolymers that assemble into long fibers (in vitro). Polymers of ZP2 and ZP3 organized into long filaments cross-linked by ZP1 homodimers. Interacts with ZP3.</text>
</comment>
<feature type="transmembrane region" description="Helical" evidence="20">
    <location>
        <begin position="623"/>
        <end position="643"/>
    </location>
</feature>
<evidence type="ECO:0000256" key="13">
    <source>
        <dbReference type="ARBA" id="ARBA00024183"/>
    </source>
</evidence>
<evidence type="ECO:0000256" key="10">
    <source>
        <dbReference type="ARBA" id="ARBA00023170"/>
    </source>
</evidence>
<dbReference type="Gene3D" id="2.60.40.4100">
    <property type="entry name" value="Zona pellucida, ZP-C domain"/>
    <property type="match status" value="1"/>
</dbReference>
<evidence type="ECO:0000256" key="3">
    <source>
        <dbReference type="ARBA" id="ARBA00022525"/>
    </source>
</evidence>
<reference evidence="23" key="1">
    <citation type="submission" date="2025-08" db="UniProtKB">
        <authorList>
            <consortium name="RefSeq"/>
        </authorList>
    </citation>
    <scope>IDENTIFICATION</scope>
</reference>
<keyword evidence="12" id="KW-0278">Fertilization</keyword>
<sequence length="651" mass="72801">MACSWRAGCKCHPNWLYGVLRAYTSLMLIFALTTSVNSGVLQLPKPNFQGTVSCNDDGVIVKFPENLDLKKWHASVVDALGLEIRNCIYTLDPEKAILIVPYENCTRRVHKEYQMTMRVVDDHLPTSPEPITYQISCPATELEAPSEWLTGSTNCMEDVMSFSFLLSFPGFDGWNKTKTLLPGWIFTVGEDPGRNMTFIEAMKQGYSALVDSGKLILQVLFNATGVTHYEQGNSHLYMVSLSLLHESPGRKIILSARMICVTDHVTCNATHMTLTIPKFPGKLKAVNTESRSIDVSQLPDKGIDRETTNGLRLHFSKNLLKTKISAKCLSSQFYLSLKLTFHIYGRTVSMVMHPECVCDSPVFVVTDKLCTKDGFMEFEVYSHQTKPALDLDTLRVGDSSCQPIFDDMLINSNIESHLPPVASVKPGPLALILQTYPDSSYQQPYGDREYPLVKYLRQPIYMEVTVLNRTDPNIKLVLDDCWATTTMDPASLPQWNIVVDGCEYNLDNYQTTFHHVQSSVMIPHHYQRFDVKTFTFVSGTQAFSSLVYFHCSVLICNKLSPDSPLCSVTCPGSPRKRRATSTTEEKTLSLPGPILLLSDSPSLLEDLEGWKEHKTSEDIASKAVLAVAALTGAVATLSLILYLRKKRTLTP</sequence>
<evidence type="ECO:0000256" key="6">
    <source>
        <dbReference type="ARBA" id="ARBA00022692"/>
    </source>
</evidence>
<evidence type="ECO:0000256" key="18">
    <source>
        <dbReference type="ARBA" id="ARBA00046021"/>
    </source>
</evidence>
<dbReference type="InterPro" id="IPR055355">
    <property type="entry name" value="ZP-C"/>
</dbReference>
<dbReference type="InterPro" id="IPR057636">
    <property type="entry name" value="Ig_ZP2_3rd"/>
</dbReference>
<dbReference type="InterPro" id="IPR042235">
    <property type="entry name" value="ZP-C_dom"/>
</dbReference>
<gene>
    <name evidence="23" type="primary">ZP2</name>
</gene>
<dbReference type="Pfam" id="PF00100">
    <property type="entry name" value="Zona_pellucida"/>
    <property type="match status" value="1"/>
</dbReference>
<evidence type="ECO:0000256" key="11">
    <source>
        <dbReference type="ARBA" id="ARBA00023180"/>
    </source>
</evidence>
<keyword evidence="8 20" id="KW-0472">Membrane</keyword>